<organism evidence="1 2">
    <name type="scientific">Shewanella vesiculosa</name>
    <dbReference type="NCBI Taxonomy" id="518738"/>
    <lineage>
        <taxon>Bacteria</taxon>
        <taxon>Pseudomonadati</taxon>
        <taxon>Pseudomonadota</taxon>
        <taxon>Gammaproteobacteria</taxon>
        <taxon>Alteromonadales</taxon>
        <taxon>Shewanellaceae</taxon>
        <taxon>Shewanella</taxon>
    </lineage>
</organism>
<evidence type="ECO:0000313" key="2">
    <source>
        <dbReference type="Proteomes" id="UP001477278"/>
    </source>
</evidence>
<sequence length="134" mass="15199">MTIIFDLKSESCEWATDINEEIAAAFPSFFEQNPLVGSDEWWESSEFEITNGKISHAGPLLEDGELVDVISIEILDNDYHSAGGYPEQLIDREDFWLHEAVAVDKLVETKSITIMPSGELDETSIYLETKVRVW</sequence>
<reference evidence="1 2" key="1">
    <citation type="submission" date="2024-05" db="EMBL/GenBank/DDBJ databases">
        <title>Genome sequencing of Marine Estuary Bacteria, Shewanella vesiculosa and S. baltica, and Pseudomonas syringae.</title>
        <authorList>
            <person name="Gurung A."/>
            <person name="Maclea K.S."/>
        </authorList>
    </citation>
    <scope>NUCLEOTIDE SEQUENCE [LARGE SCALE GENOMIC DNA]</scope>
    <source>
        <strain evidence="1 2">1A</strain>
    </source>
</reference>
<gene>
    <name evidence="1" type="ORF">ABHN84_21015</name>
</gene>
<accession>A0ABV0FV78</accession>
<name>A0ABV0FV78_9GAMM</name>
<dbReference type="RefSeq" id="WP_347691113.1">
    <property type="nucleotide sequence ID" value="NZ_JBDPZN010000045.1"/>
</dbReference>
<proteinExistence type="predicted"/>
<dbReference type="Proteomes" id="UP001477278">
    <property type="component" value="Unassembled WGS sequence"/>
</dbReference>
<dbReference type="EMBL" id="JBDPZN010000045">
    <property type="protein sequence ID" value="MEO3684739.1"/>
    <property type="molecule type" value="Genomic_DNA"/>
</dbReference>
<protein>
    <recommendedName>
        <fullName evidence="3">ASCH domain-containing protein</fullName>
    </recommendedName>
</protein>
<evidence type="ECO:0008006" key="3">
    <source>
        <dbReference type="Google" id="ProtNLM"/>
    </source>
</evidence>
<keyword evidence="2" id="KW-1185">Reference proteome</keyword>
<comment type="caution">
    <text evidence="1">The sequence shown here is derived from an EMBL/GenBank/DDBJ whole genome shotgun (WGS) entry which is preliminary data.</text>
</comment>
<evidence type="ECO:0000313" key="1">
    <source>
        <dbReference type="EMBL" id="MEO3684739.1"/>
    </source>
</evidence>